<gene>
    <name evidence="1" type="ORF">H6P72_25655</name>
</gene>
<accession>A0ABR6U2D4</accession>
<evidence type="ECO:0008006" key="3">
    <source>
        <dbReference type="Google" id="ProtNLM"/>
    </source>
</evidence>
<evidence type="ECO:0000313" key="2">
    <source>
        <dbReference type="Proteomes" id="UP000586346"/>
    </source>
</evidence>
<keyword evidence="2" id="KW-1185">Reference proteome</keyword>
<organism evidence="1 2">
    <name type="scientific">Citrobacter braakii</name>
    <dbReference type="NCBI Taxonomy" id="57706"/>
    <lineage>
        <taxon>Bacteria</taxon>
        <taxon>Pseudomonadati</taxon>
        <taxon>Pseudomonadota</taxon>
        <taxon>Gammaproteobacteria</taxon>
        <taxon>Enterobacterales</taxon>
        <taxon>Enterobacteriaceae</taxon>
        <taxon>Citrobacter</taxon>
        <taxon>Citrobacter freundii complex</taxon>
    </lineage>
</organism>
<proteinExistence type="predicted"/>
<dbReference type="Pfam" id="PF23975">
    <property type="entry name" value="DUF7301"/>
    <property type="match status" value="1"/>
</dbReference>
<comment type="caution">
    <text evidence="1">The sequence shown here is derived from an EMBL/GenBank/DDBJ whole genome shotgun (WGS) entry which is preliminary data.</text>
</comment>
<dbReference type="InterPro" id="IPR055725">
    <property type="entry name" value="DUF7301"/>
</dbReference>
<dbReference type="Proteomes" id="UP000586346">
    <property type="component" value="Unassembled WGS sequence"/>
</dbReference>
<name>A0ABR6U2D4_CITBR</name>
<dbReference type="EMBL" id="JACLAH010000038">
    <property type="protein sequence ID" value="MBC2649964.1"/>
    <property type="molecule type" value="Genomic_DNA"/>
</dbReference>
<sequence>MEHGRALMKRYWNSSSLPIREKRQNMPRLCVFRRDRVLRRLMSNDMNAFVNRITEFSSSATSSNITHSQN</sequence>
<reference evidence="1 2" key="1">
    <citation type="submission" date="2020-08" db="EMBL/GenBank/DDBJ databases">
        <title>Emergence and comparative genomics analysis of Citrobacter in Fennec fox imported from North Africa to China.</title>
        <authorList>
            <person name="Zheng B."/>
        </authorList>
    </citation>
    <scope>NUCLEOTIDE SEQUENCE [LARGE SCALE GENOMIC DNA]</scope>
    <source>
        <strain evidence="1 2">FF371</strain>
    </source>
</reference>
<evidence type="ECO:0000313" key="1">
    <source>
        <dbReference type="EMBL" id="MBC2649964.1"/>
    </source>
</evidence>
<protein>
    <recommendedName>
        <fullName evidence="3">DUF4942 domain-containing protein</fullName>
    </recommendedName>
</protein>